<dbReference type="EMBL" id="JADKCH010000022">
    <property type="protein sequence ID" value="MBK8573575.1"/>
    <property type="molecule type" value="Genomic_DNA"/>
</dbReference>
<protein>
    <submittedName>
        <fullName evidence="7">NADH-quinone oxidoreductase subunit NuoE</fullName>
        <ecNumber evidence="7">1.6.5.11</ecNumber>
    </submittedName>
</protein>
<evidence type="ECO:0000313" key="7">
    <source>
        <dbReference type="EMBL" id="MBK8573575.1"/>
    </source>
</evidence>
<comment type="similarity">
    <text evidence="1">Belongs to the complex I 24 kDa subunit family.</text>
</comment>
<dbReference type="Pfam" id="PF01257">
    <property type="entry name" value="2Fe-2S_thioredx"/>
    <property type="match status" value="1"/>
</dbReference>
<keyword evidence="3" id="KW-0479">Metal-binding</keyword>
<evidence type="ECO:0000313" key="8">
    <source>
        <dbReference type="Proteomes" id="UP000709959"/>
    </source>
</evidence>
<dbReference type="AlphaFoldDB" id="A0A936K7V8"/>
<evidence type="ECO:0000256" key="5">
    <source>
        <dbReference type="ARBA" id="ARBA00023014"/>
    </source>
</evidence>
<keyword evidence="7" id="KW-0560">Oxidoreductase</keyword>
<dbReference type="Proteomes" id="UP000709959">
    <property type="component" value="Unassembled WGS sequence"/>
</dbReference>
<dbReference type="CDD" id="cd03064">
    <property type="entry name" value="TRX_Fd_NuoE"/>
    <property type="match status" value="1"/>
</dbReference>
<accession>A0A936K7V8</accession>
<sequence>MSACCHATHDNWPELERGYRAMLPEDVLAFIDANMQQERSESMLIATLHMVQAHFGHLGPGHLEAVAQLMQVPLAKVTGVATFYHYFRLQPRGKYLINVCLGTACYVKGAEKLAQKLTDELGIRFGETSKDGIFSLESTRCVGTCGLAPVVMIGDEVHGPLTPSQVPRLLESYLARAAEEVAGASSGEIR</sequence>
<keyword evidence="4" id="KW-0408">Iron</keyword>
<comment type="cofactor">
    <cofactor evidence="6">
        <name>[2Fe-2S] cluster</name>
        <dbReference type="ChEBI" id="CHEBI:190135"/>
    </cofactor>
</comment>
<evidence type="ECO:0000256" key="4">
    <source>
        <dbReference type="ARBA" id="ARBA00023004"/>
    </source>
</evidence>
<proteinExistence type="inferred from homology"/>
<dbReference type="SUPFAM" id="SSF52833">
    <property type="entry name" value="Thioredoxin-like"/>
    <property type="match status" value="1"/>
</dbReference>
<name>A0A936K7V8_9BACT</name>
<keyword evidence="5" id="KW-0411">Iron-sulfur</keyword>
<dbReference type="GO" id="GO:0046872">
    <property type="term" value="F:metal ion binding"/>
    <property type="evidence" value="ECO:0007669"/>
    <property type="project" value="UniProtKB-KW"/>
</dbReference>
<dbReference type="InterPro" id="IPR028431">
    <property type="entry name" value="NADP_DH_HndA-like"/>
</dbReference>
<dbReference type="GO" id="GO:0051537">
    <property type="term" value="F:2 iron, 2 sulfur cluster binding"/>
    <property type="evidence" value="ECO:0007669"/>
    <property type="project" value="UniProtKB-KW"/>
</dbReference>
<organism evidence="7 8">
    <name type="scientific">Candidatus Geothrix odensensis</name>
    <dbReference type="NCBI Taxonomy" id="2954440"/>
    <lineage>
        <taxon>Bacteria</taxon>
        <taxon>Pseudomonadati</taxon>
        <taxon>Acidobacteriota</taxon>
        <taxon>Holophagae</taxon>
        <taxon>Holophagales</taxon>
        <taxon>Holophagaceae</taxon>
        <taxon>Geothrix</taxon>
    </lineage>
</organism>
<evidence type="ECO:0000256" key="3">
    <source>
        <dbReference type="ARBA" id="ARBA00022723"/>
    </source>
</evidence>
<evidence type="ECO:0000256" key="2">
    <source>
        <dbReference type="ARBA" id="ARBA00022714"/>
    </source>
</evidence>
<dbReference type="Gene3D" id="1.10.10.1590">
    <property type="entry name" value="NADH-quinone oxidoreductase subunit E"/>
    <property type="match status" value="1"/>
</dbReference>
<evidence type="ECO:0000256" key="1">
    <source>
        <dbReference type="ARBA" id="ARBA00010643"/>
    </source>
</evidence>
<dbReference type="NCBIfam" id="NF005722">
    <property type="entry name" value="PRK07539.1-2"/>
    <property type="match status" value="1"/>
</dbReference>
<dbReference type="PANTHER" id="PTHR43342">
    <property type="entry name" value="NADH-QUINONE OXIDOREDUCTASE, E SUBUNIT"/>
    <property type="match status" value="1"/>
</dbReference>
<dbReference type="Gene3D" id="3.40.30.10">
    <property type="entry name" value="Glutaredoxin"/>
    <property type="match status" value="1"/>
</dbReference>
<dbReference type="PANTHER" id="PTHR43342:SF2">
    <property type="entry name" value="POTENTIAL NAD-REDUCING HYDROGENASE SUBUNIT"/>
    <property type="match status" value="1"/>
</dbReference>
<gene>
    <name evidence="7" type="primary">nuoE</name>
    <name evidence="7" type="ORF">IPN91_13310</name>
</gene>
<reference evidence="7 8" key="1">
    <citation type="submission" date="2020-10" db="EMBL/GenBank/DDBJ databases">
        <title>Connecting structure to function with the recovery of over 1000 high-quality activated sludge metagenome-assembled genomes encoding full-length rRNA genes using long-read sequencing.</title>
        <authorList>
            <person name="Singleton C.M."/>
            <person name="Petriglieri F."/>
            <person name="Kristensen J.M."/>
            <person name="Kirkegaard R.H."/>
            <person name="Michaelsen T.Y."/>
            <person name="Andersen M.H."/>
            <person name="Karst S.M."/>
            <person name="Dueholm M.S."/>
            <person name="Nielsen P.H."/>
            <person name="Albertsen M."/>
        </authorList>
    </citation>
    <scope>NUCLEOTIDE SEQUENCE [LARGE SCALE GENOMIC DNA]</scope>
    <source>
        <strain evidence="7">OdNE_18-Q3-R46-58_MAXAC.008</strain>
    </source>
</reference>
<dbReference type="GO" id="GO:0016491">
    <property type="term" value="F:oxidoreductase activity"/>
    <property type="evidence" value="ECO:0007669"/>
    <property type="project" value="UniProtKB-KW"/>
</dbReference>
<dbReference type="InterPro" id="IPR041921">
    <property type="entry name" value="NuoE_N"/>
</dbReference>
<comment type="caution">
    <text evidence="7">The sequence shown here is derived from an EMBL/GenBank/DDBJ whole genome shotgun (WGS) entry which is preliminary data.</text>
</comment>
<keyword evidence="2" id="KW-0001">2Fe-2S</keyword>
<dbReference type="FunFam" id="3.40.30.10:FF:000015">
    <property type="entry name" value="NADH-quinone oxidoreductase subunit E"/>
    <property type="match status" value="1"/>
</dbReference>
<dbReference type="InterPro" id="IPR042128">
    <property type="entry name" value="NuoE_dom"/>
</dbReference>
<dbReference type="InterPro" id="IPR036249">
    <property type="entry name" value="Thioredoxin-like_sf"/>
</dbReference>
<dbReference type="EC" id="1.6.5.11" evidence="7"/>
<evidence type="ECO:0000256" key="6">
    <source>
        <dbReference type="ARBA" id="ARBA00034078"/>
    </source>
</evidence>